<dbReference type="InterPro" id="IPR045864">
    <property type="entry name" value="aa-tRNA-synth_II/BPL/LPL"/>
</dbReference>
<dbReference type="EC" id="6.1.1.21" evidence="10"/>
<protein>
    <recommendedName>
        <fullName evidence="10">Histidine--tRNA ligase</fullName>
        <ecNumber evidence="10">6.1.1.21</ecNumber>
    </recommendedName>
    <alternativeName>
        <fullName evidence="10">Histidyl-tRNA synthetase</fullName>
        <shortName evidence="10">HisRS</shortName>
    </alternativeName>
</protein>
<evidence type="ECO:0000256" key="5">
    <source>
        <dbReference type="ARBA" id="ARBA00022741"/>
    </source>
</evidence>
<dbReference type="EMBL" id="CP165626">
    <property type="protein sequence ID" value="XDU99946.1"/>
    <property type="molecule type" value="Genomic_DNA"/>
</dbReference>
<dbReference type="InterPro" id="IPR033656">
    <property type="entry name" value="HisRS_anticodon"/>
</dbReference>
<dbReference type="SUPFAM" id="SSF55681">
    <property type="entry name" value="Class II aaRS and biotin synthetases"/>
    <property type="match status" value="1"/>
</dbReference>
<keyword evidence="5 10" id="KW-0547">Nucleotide-binding</keyword>
<dbReference type="CDD" id="cd00859">
    <property type="entry name" value="HisRS_anticodon"/>
    <property type="match status" value="1"/>
</dbReference>
<sequence>MASKPSIPKGTRDFSPAEVAKRQYIMQIIKSNFEKFGFQPIETPSFENSDTLMGKYGEEGDRLIFKILNSGDYLAKANVTHLENKDSTKLTSSISEKALRYDLTVPFARYVVQHQNEIEFPFKRYQIQPVWRADRPQKGRFREFFQCDADVVGSKSLWQEVELVQLYDTVFTALGLEGVTVKINNRKILSGIAEVIGASDKLIDFTVALDKLDKIGEDGVKKEMIEKGIDEVAIEKVQPLFNFTGTISEKIEKLSQLLALSAEGMKGVEELRFICNNVTELGLSTAILDLDVTLARGLNYYTGAIFEVAPPKAVAMGSIGGGGRYDDLTGIFGLKNMSGVGISFGLDRIYLVVEELNLFPETVTETTKALFINYGDREAFYAMKAVKELRASGVKVELYPDAVKMAKQFQHADKRNIPYAVIAGENEIEANLFSLKNLVTGEQISFDLEGLKKELLK</sequence>
<dbReference type="PIRSF" id="PIRSF001549">
    <property type="entry name" value="His-tRNA_synth"/>
    <property type="match status" value="1"/>
</dbReference>
<keyword evidence="8 10" id="KW-0030">Aminoacyl-tRNA synthetase</keyword>
<dbReference type="InterPro" id="IPR004154">
    <property type="entry name" value="Anticodon-bd"/>
</dbReference>
<proteinExistence type="inferred from homology"/>
<keyword evidence="4 10" id="KW-0436">Ligase</keyword>
<feature type="binding site" evidence="11">
    <location>
        <position position="132"/>
    </location>
    <ligand>
        <name>L-histidine</name>
        <dbReference type="ChEBI" id="CHEBI:57595"/>
    </ligand>
</feature>
<dbReference type="InterPro" id="IPR015807">
    <property type="entry name" value="His-tRNA-ligase"/>
</dbReference>
<comment type="subunit">
    <text evidence="2 10">Homodimer.</text>
</comment>
<dbReference type="InterPro" id="IPR041715">
    <property type="entry name" value="HisRS-like_core"/>
</dbReference>
<dbReference type="PANTHER" id="PTHR11476">
    <property type="entry name" value="HISTIDYL-TRNA SYNTHETASE"/>
    <property type="match status" value="1"/>
</dbReference>
<evidence type="ECO:0000256" key="2">
    <source>
        <dbReference type="ARBA" id="ARBA00011738"/>
    </source>
</evidence>
<keyword evidence="6 10" id="KW-0067">ATP-binding</keyword>
<dbReference type="InterPro" id="IPR006195">
    <property type="entry name" value="aa-tRNA-synth_II"/>
</dbReference>
<dbReference type="PROSITE" id="PS50862">
    <property type="entry name" value="AA_TRNA_LIGASE_II"/>
    <property type="match status" value="1"/>
</dbReference>
<dbReference type="Pfam" id="PF03129">
    <property type="entry name" value="HGTP_anticodon"/>
    <property type="match status" value="1"/>
</dbReference>
<comment type="subcellular location">
    <subcellularLocation>
        <location evidence="10">Cytoplasm</location>
    </subcellularLocation>
</comment>
<evidence type="ECO:0000256" key="10">
    <source>
        <dbReference type="HAMAP-Rule" id="MF_00127"/>
    </source>
</evidence>
<evidence type="ECO:0000256" key="11">
    <source>
        <dbReference type="PIRSR" id="PIRSR001549-1"/>
    </source>
</evidence>
<accession>A0AB39WG88</accession>
<evidence type="ECO:0000259" key="12">
    <source>
        <dbReference type="PROSITE" id="PS50862"/>
    </source>
</evidence>
<feature type="binding site" evidence="11">
    <location>
        <position position="150"/>
    </location>
    <ligand>
        <name>L-histidine</name>
        <dbReference type="ChEBI" id="CHEBI:57595"/>
    </ligand>
</feature>
<dbReference type="AlphaFoldDB" id="A0AB39WG88"/>
<comment type="catalytic activity">
    <reaction evidence="9 10">
        <text>tRNA(His) + L-histidine + ATP = L-histidyl-tRNA(His) + AMP + diphosphate + H(+)</text>
        <dbReference type="Rhea" id="RHEA:17313"/>
        <dbReference type="Rhea" id="RHEA-COMP:9665"/>
        <dbReference type="Rhea" id="RHEA-COMP:9689"/>
        <dbReference type="ChEBI" id="CHEBI:15378"/>
        <dbReference type="ChEBI" id="CHEBI:30616"/>
        <dbReference type="ChEBI" id="CHEBI:33019"/>
        <dbReference type="ChEBI" id="CHEBI:57595"/>
        <dbReference type="ChEBI" id="CHEBI:78442"/>
        <dbReference type="ChEBI" id="CHEBI:78527"/>
        <dbReference type="ChEBI" id="CHEBI:456215"/>
        <dbReference type="EC" id="6.1.1.21"/>
    </reaction>
</comment>
<evidence type="ECO:0000256" key="7">
    <source>
        <dbReference type="ARBA" id="ARBA00022917"/>
    </source>
</evidence>
<dbReference type="Pfam" id="PF13393">
    <property type="entry name" value="tRNA-synt_His"/>
    <property type="match status" value="2"/>
</dbReference>
<dbReference type="PANTHER" id="PTHR11476:SF7">
    <property type="entry name" value="HISTIDINE--TRNA LIGASE"/>
    <property type="match status" value="1"/>
</dbReference>
<comment type="similarity">
    <text evidence="1 10">Belongs to the class-II aminoacyl-tRNA synthetase family.</text>
</comment>
<dbReference type="InterPro" id="IPR004516">
    <property type="entry name" value="HisRS/HisZ"/>
</dbReference>
<dbReference type="RefSeq" id="WP_369769749.1">
    <property type="nucleotide sequence ID" value="NZ_CP165626.1"/>
</dbReference>
<evidence type="ECO:0000256" key="1">
    <source>
        <dbReference type="ARBA" id="ARBA00008226"/>
    </source>
</evidence>
<evidence type="ECO:0000256" key="4">
    <source>
        <dbReference type="ARBA" id="ARBA00022598"/>
    </source>
</evidence>
<organism evidence="13">
    <name type="scientific">Flavobacterium sp. WC2416</name>
    <dbReference type="NCBI Taxonomy" id="3234141"/>
    <lineage>
        <taxon>Bacteria</taxon>
        <taxon>Pseudomonadati</taxon>
        <taxon>Bacteroidota</taxon>
        <taxon>Flavobacteriia</taxon>
        <taxon>Flavobacteriales</taxon>
        <taxon>Flavobacteriaceae</taxon>
        <taxon>Flavobacterium</taxon>
    </lineage>
</organism>
<gene>
    <name evidence="10 13" type="primary">hisS</name>
    <name evidence="13" type="ORF">AB3G39_06200</name>
</gene>
<feature type="binding site" evidence="11">
    <location>
        <begin position="102"/>
        <end position="104"/>
    </location>
    <ligand>
        <name>L-histidine</name>
        <dbReference type="ChEBI" id="CHEBI:57595"/>
    </ligand>
</feature>
<feature type="binding site" evidence="11">
    <location>
        <position position="146"/>
    </location>
    <ligand>
        <name>L-histidine</name>
        <dbReference type="ChEBI" id="CHEBI:57595"/>
    </ligand>
</feature>
<dbReference type="GO" id="GO:0006427">
    <property type="term" value="P:histidyl-tRNA aminoacylation"/>
    <property type="evidence" value="ECO:0007669"/>
    <property type="project" value="UniProtKB-UniRule"/>
</dbReference>
<feature type="domain" description="Aminoacyl-transfer RNA synthetases class-II family profile" evidence="12">
    <location>
        <begin position="1"/>
        <end position="400"/>
    </location>
</feature>
<feature type="binding site" evidence="11">
    <location>
        <begin position="300"/>
        <end position="301"/>
    </location>
    <ligand>
        <name>L-histidine</name>
        <dbReference type="ChEBI" id="CHEBI:57595"/>
    </ligand>
</feature>
<dbReference type="GO" id="GO:0004821">
    <property type="term" value="F:histidine-tRNA ligase activity"/>
    <property type="evidence" value="ECO:0007669"/>
    <property type="project" value="UniProtKB-UniRule"/>
</dbReference>
<dbReference type="Gene3D" id="3.30.930.10">
    <property type="entry name" value="Bira Bifunctional Protein, Domain 2"/>
    <property type="match status" value="1"/>
</dbReference>
<dbReference type="CDD" id="cd00773">
    <property type="entry name" value="HisRS-like_core"/>
    <property type="match status" value="1"/>
</dbReference>
<reference evidence="13" key="1">
    <citation type="submission" date="2024-07" db="EMBL/GenBank/DDBJ databases">
        <authorList>
            <person name="Biller S.J."/>
        </authorList>
    </citation>
    <scope>NUCLEOTIDE SEQUENCE</scope>
    <source>
        <strain evidence="13">WC2416</strain>
    </source>
</reference>
<evidence type="ECO:0000256" key="6">
    <source>
        <dbReference type="ARBA" id="ARBA00022840"/>
    </source>
</evidence>
<evidence type="ECO:0000256" key="3">
    <source>
        <dbReference type="ARBA" id="ARBA00022490"/>
    </source>
</evidence>
<dbReference type="FunFam" id="3.30.930.10:FF:000093">
    <property type="entry name" value="Histidine--tRNA ligase"/>
    <property type="match status" value="1"/>
</dbReference>
<evidence type="ECO:0000256" key="8">
    <source>
        <dbReference type="ARBA" id="ARBA00023146"/>
    </source>
</evidence>
<keyword evidence="7 10" id="KW-0648">Protein biosynthesis</keyword>
<dbReference type="HAMAP" id="MF_00127">
    <property type="entry name" value="His_tRNA_synth"/>
    <property type="match status" value="1"/>
</dbReference>
<evidence type="ECO:0000313" key="13">
    <source>
        <dbReference type="EMBL" id="XDU99946.1"/>
    </source>
</evidence>
<evidence type="ECO:0000256" key="9">
    <source>
        <dbReference type="ARBA" id="ARBA00047639"/>
    </source>
</evidence>
<dbReference type="SUPFAM" id="SSF52954">
    <property type="entry name" value="Class II aaRS ABD-related"/>
    <property type="match status" value="1"/>
</dbReference>
<feature type="binding site" evidence="11">
    <location>
        <position position="296"/>
    </location>
    <ligand>
        <name>L-histidine</name>
        <dbReference type="ChEBI" id="CHEBI:57595"/>
    </ligand>
</feature>
<dbReference type="GO" id="GO:0005737">
    <property type="term" value="C:cytoplasm"/>
    <property type="evidence" value="ECO:0007669"/>
    <property type="project" value="UniProtKB-SubCell"/>
</dbReference>
<dbReference type="InterPro" id="IPR036621">
    <property type="entry name" value="Anticodon-bd_dom_sf"/>
</dbReference>
<name>A0AB39WG88_9FLAO</name>
<dbReference type="Gene3D" id="3.40.50.800">
    <property type="entry name" value="Anticodon-binding domain"/>
    <property type="match status" value="1"/>
</dbReference>
<dbReference type="GO" id="GO:0005524">
    <property type="term" value="F:ATP binding"/>
    <property type="evidence" value="ECO:0007669"/>
    <property type="project" value="UniProtKB-UniRule"/>
</dbReference>
<dbReference type="NCBIfam" id="TIGR00442">
    <property type="entry name" value="hisS"/>
    <property type="match status" value="1"/>
</dbReference>
<keyword evidence="3 10" id="KW-0963">Cytoplasm</keyword>